<comment type="caution">
    <text evidence="8">The sequence shown here is derived from an EMBL/GenBank/DDBJ whole genome shotgun (WGS) entry which is preliminary data.</text>
</comment>
<feature type="transmembrane region" description="Helical" evidence="6">
    <location>
        <begin position="7"/>
        <end position="29"/>
    </location>
</feature>
<comment type="subcellular location">
    <subcellularLocation>
        <location evidence="1">Membrane</location>
        <topology evidence="1">Multi-pass membrane protein</topology>
    </subcellularLocation>
</comment>
<evidence type="ECO:0000259" key="7">
    <source>
        <dbReference type="Pfam" id="PF04138"/>
    </source>
</evidence>
<gene>
    <name evidence="8" type="ORF">M5W83_16550</name>
</gene>
<evidence type="ECO:0000256" key="6">
    <source>
        <dbReference type="SAM" id="Phobius"/>
    </source>
</evidence>
<sequence length="130" mass="14523">MVKKMMKYGAVGVLGTLLHVGVLVLLVEWLGMNPIISSAIGFLLVLIVSYILNLLWTFGKTRGGRSAFIKYAVVSSVGLLMNTGVIYVAVEWMRWPYVLGQLLVIFVVPPSNFLLNYYWTFEYGVTRAKG</sequence>
<keyword evidence="5 6" id="KW-0472">Membrane</keyword>
<dbReference type="Proteomes" id="UP001209276">
    <property type="component" value="Unassembled WGS sequence"/>
</dbReference>
<evidence type="ECO:0000256" key="5">
    <source>
        <dbReference type="ARBA" id="ARBA00023136"/>
    </source>
</evidence>
<feature type="domain" description="GtrA/DPMS transmembrane" evidence="7">
    <location>
        <begin position="7"/>
        <end position="121"/>
    </location>
</feature>
<evidence type="ECO:0000313" key="9">
    <source>
        <dbReference type="Proteomes" id="UP001209276"/>
    </source>
</evidence>
<keyword evidence="9" id="KW-1185">Reference proteome</keyword>
<keyword evidence="4 6" id="KW-1133">Transmembrane helix</keyword>
<evidence type="ECO:0000256" key="1">
    <source>
        <dbReference type="ARBA" id="ARBA00004141"/>
    </source>
</evidence>
<evidence type="ECO:0000256" key="3">
    <source>
        <dbReference type="ARBA" id="ARBA00022692"/>
    </source>
</evidence>
<reference evidence="8 9" key="1">
    <citation type="submission" date="2022-05" db="EMBL/GenBank/DDBJ databases">
        <title>Genome Sequencing of Bee-Associated Microbes.</title>
        <authorList>
            <person name="Dunlap C."/>
        </authorList>
    </citation>
    <scope>NUCLEOTIDE SEQUENCE [LARGE SCALE GENOMIC DNA]</scope>
    <source>
        <strain evidence="8 9">NRRL B-14613</strain>
    </source>
</reference>
<name>A0ABT4FX72_PANTH</name>
<keyword evidence="3 6" id="KW-0812">Transmembrane</keyword>
<dbReference type="InterPro" id="IPR051401">
    <property type="entry name" value="GtrA_CellWall_Glycosyl"/>
</dbReference>
<proteinExistence type="inferred from homology"/>
<dbReference type="GeneID" id="76995171"/>
<feature type="transmembrane region" description="Helical" evidence="6">
    <location>
        <begin position="68"/>
        <end position="89"/>
    </location>
</feature>
<organism evidence="8 9">
    <name type="scientific">Paenibacillus thiaminolyticus</name>
    <name type="common">Bacillus thiaminolyticus</name>
    <dbReference type="NCBI Taxonomy" id="49283"/>
    <lineage>
        <taxon>Bacteria</taxon>
        <taxon>Bacillati</taxon>
        <taxon>Bacillota</taxon>
        <taxon>Bacilli</taxon>
        <taxon>Bacillales</taxon>
        <taxon>Paenibacillaceae</taxon>
        <taxon>Paenibacillus</taxon>
    </lineage>
</organism>
<protein>
    <submittedName>
        <fullName evidence="8">GtrA family protein</fullName>
    </submittedName>
</protein>
<feature type="transmembrane region" description="Helical" evidence="6">
    <location>
        <begin position="95"/>
        <end position="119"/>
    </location>
</feature>
<dbReference type="InterPro" id="IPR007267">
    <property type="entry name" value="GtrA_DPMS_TM"/>
</dbReference>
<evidence type="ECO:0000313" key="8">
    <source>
        <dbReference type="EMBL" id="MCY9608755.1"/>
    </source>
</evidence>
<comment type="similarity">
    <text evidence="2">Belongs to the GtrA family.</text>
</comment>
<dbReference type="RefSeq" id="WP_244194126.1">
    <property type="nucleotide sequence ID" value="NZ_CABMNB010000022.1"/>
</dbReference>
<feature type="transmembrane region" description="Helical" evidence="6">
    <location>
        <begin position="35"/>
        <end position="56"/>
    </location>
</feature>
<dbReference type="Pfam" id="PF04138">
    <property type="entry name" value="GtrA_DPMS_TM"/>
    <property type="match status" value="1"/>
</dbReference>
<dbReference type="PANTHER" id="PTHR38459:SF1">
    <property type="entry name" value="PROPHAGE BACTOPRENOL-LINKED GLUCOSE TRANSLOCASE HOMOLOG"/>
    <property type="match status" value="1"/>
</dbReference>
<dbReference type="PANTHER" id="PTHR38459">
    <property type="entry name" value="PROPHAGE BACTOPRENOL-LINKED GLUCOSE TRANSLOCASE HOMOLOG"/>
    <property type="match status" value="1"/>
</dbReference>
<accession>A0ABT4FX72</accession>
<evidence type="ECO:0000256" key="4">
    <source>
        <dbReference type="ARBA" id="ARBA00022989"/>
    </source>
</evidence>
<evidence type="ECO:0000256" key="2">
    <source>
        <dbReference type="ARBA" id="ARBA00009399"/>
    </source>
</evidence>
<dbReference type="EMBL" id="JAMDMM010000029">
    <property type="protein sequence ID" value="MCY9608755.1"/>
    <property type="molecule type" value="Genomic_DNA"/>
</dbReference>